<gene>
    <name evidence="1" type="ORF">CK203_029725</name>
</gene>
<organism evidence="1 2">
    <name type="scientific">Vitis vinifera</name>
    <name type="common">Grape</name>
    <dbReference type="NCBI Taxonomy" id="29760"/>
    <lineage>
        <taxon>Eukaryota</taxon>
        <taxon>Viridiplantae</taxon>
        <taxon>Streptophyta</taxon>
        <taxon>Embryophyta</taxon>
        <taxon>Tracheophyta</taxon>
        <taxon>Spermatophyta</taxon>
        <taxon>Magnoliopsida</taxon>
        <taxon>eudicotyledons</taxon>
        <taxon>Gunneridae</taxon>
        <taxon>Pentapetalae</taxon>
        <taxon>rosids</taxon>
        <taxon>Vitales</taxon>
        <taxon>Vitaceae</taxon>
        <taxon>Viteae</taxon>
        <taxon>Vitis</taxon>
    </lineage>
</organism>
<dbReference type="PANTHER" id="PTHR46978:SF1">
    <property type="entry name" value="ZINC KNUCKLE (CCHC-TYPE) FAMILY PROTEIN"/>
    <property type="match status" value="1"/>
</dbReference>
<name>A0A438IID1_VITVI</name>
<reference evidence="1 2" key="1">
    <citation type="journal article" date="2018" name="PLoS Genet.">
        <title>Population sequencing reveals clonal diversity and ancestral inbreeding in the grapevine cultivar Chardonnay.</title>
        <authorList>
            <person name="Roach M.J."/>
            <person name="Johnson D.L."/>
            <person name="Bohlmann J."/>
            <person name="van Vuuren H.J."/>
            <person name="Jones S.J."/>
            <person name="Pretorius I.S."/>
            <person name="Schmidt S.A."/>
            <person name="Borneman A.R."/>
        </authorList>
    </citation>
    <scope>NUCLEOTIDE SEQUENCE [LARGE SCALE GENOMIC DNA]</scope>
    <source>
        <strain evidence="2">cv. Chardonnay</strain>
        <tissue evidence="1">Leaf</tissue>
    </source>
</reference>
<comment type="caution">
    <text evidence="1">The sequence shown here is derived from an EMBL/GenBank/DDBJ whole genome shotgun (WGS) entry which is preliminary data.</text>
</comment>
<dbReference type="PANTHER" id="PTHR46978">
    <property type="entry name" value="ZINC KNUCKLE (CCHC-TYPE) FAMILY PROTEIN"/>
    <property type="match status" value="1"/>
</dbReference>
<evidence type="ECO:0000313" key="2">
    <source>
        <dbReference type="Proteomes" id="UP000288805"/>
    </source>
</evidence>
<dbReference type="AlphaFoldDB" id="A0A438IID1"/>
<protein>
    <submittedName>
        <fullName evidence="1">Uncharacterized protein</fullName>
    </submittedName>
</protein>
<dbReference type="Proteomes" id="UP000288805">
    <property type="component" value="Unassembled WGS sequence"/>
</dbReference>
<dbReference type="EMBL" id="QGNW01000107">
    <property type="protein sequence ID" value="RVW96474.1"/>
    <property type="molecule type" value="Genomic_DNA"/>
</dbReference>
<sequence>MTLEVNADVDEARLAIDRRSTSSYCTFLRGNLVDSVREQKQVDTCKSVDTVKLFQIESIDIKDNIVLEKLLQAPRCFDPPESSWRMCHNSGEEAQTAVACSAEKKKKPCFLCGSFKHSGNHCKQMHKVVCVTPLRFCSPQFIVIMGWDAKDCRLEKAIRWGLGCGVGWGVQPAYLLYVQDETDAIGMWCGWEEGGVGH</sequence>
<evidence type="ECO:0000313" key="1">
    <source>
        <dbReference type="EMBL" id="RVW96474.1"/>
    </source>
</evidence>
<proteinExistence type="predicted"/>
<accession>A0A438IID1</accession>